<feature type="region of interest" description="Disordered" evidence="1">
    <location>
        <begin position="191"/>
        <end position="256"/>
    </location>
</feature>
<sequence length="1360" mass="150861">MAPPSHSYDQNPPSVYGSHDGVHYQQPVPHANHYPYRQEHGHASYQPWYQQASSTAYQVAGHQHASHQSYTPLSNSAPAAPYDPNTYGPMPGASYPMINPMSAPQGFFQSAPITVPSIDPAHPGPQMGLLQQQNNTVHDTTLPGVSTSLPQHYYSPSDPAILTSGLTQPPQSQPVQLATGGLQWLRPQTQEAGETNQLASASPGVGQPSQQQDNVPPPLPPLPAGYREQVQKNMQAMPQHPPYSDRPPSHRYEPETKGASLLEHQSITGVHSSSLSPNQVAYGLRDSALPPPVPPRPRTSNDQTIAQSISLYSPPPKIEPVSANREGQANDKPKVYTPISTQVEVPESRLSKAQPEDIIGQSGLPNHRIRPDHSPGTHNEIFNEALKTEVQLPRHFGSLNPWSLDAESESPIPPPPIGPFREPVNGLSENQSPVKNELVVGDPDQSVMAESVQFDRPGGPLQASALGPGGPSDWELFESSTEPNVEAVSEARFSLDDPDQKGFVIAELPSHPVDEGPGQGDTHIQVDEGTQLRQLKMTDVKIPSPVEKEPDSSAEGHIGIHDTKSHFEDPVQVGIEHMRRSISTGDLVENSPKSFASPGLERDSLPIEQQHQKHEGIKIPLEVPFWYKESIFRYLSMIEDESRAASDIDRATIFSEFIRTEIGLRENRYKLRLPVVIPRLEAKDRDLPMPQDTRKEDTKEPSLKMGRPVVSVSTADTGSLAENVDETQYSPGGRPMLKFPAETSAKVATSRGDTVKKSISPRPENSVTLSPKGSAIDGESPISLSSGMETQGAHSYQPSNFDNRNTLDKAQEGDFSLPSGVSAPEPSHCDNLDIRRPSSASASPPEYQSVPFKPFRPLLLKETESANDVHSALSRHENDHKAGGRPSPSQDEPSPLSSMNQMSMASPGGVTQMELVVADQVNGTLGKDDTDPLSINLDLILSAPQMETRTEDPQLVKIEQALQDCDQSLRGLEHFYTEWERQAKSVREKLYIDRQRRREHSAEQIDAMFDNDEIGYGDIHNLEEEFEDEEMQKKFQEYIDEYNSYNTSVFQPTYDLLQQGIKHLMEHYVVCAGLLKESIAWEQALLDACAHQPLLTNVSRLILALHRSIESLHAKSLTAIRERDTRFAEVEKNRPESMGKSQTPNGVEDNFKASTQRTVLDAAKRKSDRSRRLFDLLERSIARGVSENQDYLNLIGHGIRKSKIDQHYKHISSRRNKSEELFQRVCAVVHSLRADSISLVQDLNAAQLEMTDAKFDLQIAEISFSAADETRMAELERQRGEQKQCLGTELDRQLSLLNEDHKKIIDEAQNILLVDPEKEPDTRTSSTIRHDADFDHARRMAKALEDAKRRNLNKTALDSI</sequence>
<evidence type="ECO:0000313" key="3">
    <source>
        <dbReference type="Proteomes" id="UP000076632"/>
    </source>
</evidence>
<dbReference type="GeneID" id="28894767"/>
<dbReference type="RefSeq" id="XP_018192434.1">
    <property type="nucleotide sequence ID" value="XM_018329630.1"/>
</dbReference>
<feature type="compositionally biased region" description="Polar residues" evidence="1">
    <location>
        <begin position="887"/>
        <end position="904"/>
    </location>
</feature>
<feature type="region of interest" description="Disordered" evidence="1">
    <location>
        <begin position="864"/>
        <end position="906"/>
    </location>
</feature>
<dbReference type="OrthoDB" id="1883964at2759"/>
<protein>
    <submittedName>
        <fullName evidence="2">Uncharacterized protein</fullName>
    </submittedName>
</protein>
<feature type="compositionally biased region" description="Polar residues" evidence="1">
    <location>
        <begin position="66"/>
        <end position="77"/>
    </location>
</feature>
<feature type="region of interest" description="Disordered" evidence="1">
    <location>
        <begin position="1129"/>
        <end position="1149"/>
    </location>
</feature>
<name>A0A165K1B6_XYLHT</name>
<accession>A0A165K1B6</accession>
<dbReference type="InParanoid" id="A0A165K1B6"/>
<dbReference type="Proteomes" id="UP000076632">
    <property type="component" value="Unassembled WGS sequence"/>
</dbReference>
<dbReference type="EMBL" id="KV407454">
    <property type="protein sequence ID" value="KZF26879.1"/>
    <property type="molecule type" value="Genomic_DNA"/>
</dbReference>
<evidence type="ECO:0000313" key="2">
    <source>
        <dbReference type="EMBL" id="KZF26879.1"/>
    </source>
</evidence>
<feature type="compositionally biased region" description="Polar residues" evidence="1">
    <location>
        <begin position="191"/>
        <end position="200"/>
    </location>
</feature>
<organism evidence="2 3">
    <name type="scientific">Xylona heveae (strain CBS 132557 / TC161)</name>
    <dbReference type="NCBI Taxonomy" id="1328760"/>
    <lineage>
        <taxon>Eukaryota</taxon>
        <taxon>Fungi</taxon>
        <taxon>Dikarya</taxon>
        <taxon>Ascomycota</taxon>
        <taxon>Pezizomycotina</taxon>
        <taxon>Xylonomycetes</taxon>
        <taxon>Xylonales</taxon>
        <taxon>Xylonaceae</taxon>
        <taxon>Xylona</taxon>
    </lineage>
</organism>
<dbReference type="STRING" id="1328760.A0A165K1B6"/>
<feature type="region of interest" description="Disordered" evidence="1">
    <location>
        <begin position="59"/>
        <end position="85"/>
    </location>
</feature>
<feature type="region of interest" description="Disordered" evidence="1">
    <location>
        <begin position="684"/>
        <end position="850"/>
    </location>
</feature>
<feature type="compositionally biased region" description="Basic and acidic residues" evidence="1">
    <location>
        <begin position="827"/>
        <end position="836"/>
    </location>
</feature>
<feature type="compositionally biased region" description="Basic and acidic residues" evidence="1">
    <location>
        <begin position="247"/>
        <end position="256"/>
    </location>
</feature>
<keyword evidence="3" id="KW-1185">Reference proteome</keyword>
<reference evidence="2 3" key="1">
    <citation type="journal article" date="2016" name="Fungal Biol.">
        <title>The genome of Xylona heveae provides a window into fungal endophytism.</title>
        <authorList>
            <person name="Gazis R."/>
            <person name="Kuo A."/>
            <person name="Riley R."/>
            <person name="LaButti K."/>
            <person name="Lipzen A."/>
            <person name="Lin J."/>
            <person name="Amirebrahimi M."/>
            <person name="Hesse C.N."/>
            <person name="Spatafora J.W."/>
            <person name="Henrissat B."/>
            <person name="Hainaut M."/>
            <person name="Grigoriev I.V."/>
            <person name="Hibbett D.S."/>
        </authorList>
    </citation>
    <scope>NUCLEOTIDE SEQUENCE [LARGE SCALE GENOMIC DNA]</scope>
    <source>
        <strain evidence="2 3">TC161</strain>
    </source>
</reference>
<feature type="compositionally biased region" description="Polar residues" evidence="1">
    <location>
        <begin position="782"/>
        <end position="804"/>
    </location>
</feature>
<evidence type="ECO:0000256" key="1">
    <source>
        <dbReference type="SAM" id="MobiDB-lite"/>
    </source>
</evidence>
<proteinExistence type="predicted"/>
<gene>
    <name evidence="2" type="ORF">L228DRAFT_20006</name>
</gene>
<dbReference type="OMA" id="YEDLDPW"/>
<feature type="compositionally biased region" description="Basic and acidic residues" evidence="1">
    <location>
        <begin position="684"/>
        <end position="702"/>
    </location>
</feature>
<feature type="region of interest" description="Disordered" evidence="1">
    <location>
        <begin position="1"/>
        <end position="35"/>
    </location>
</feature>